<dbReference type="AlphaFoldDB" id="A0A2Z2NTK7"/>
<protein>
    <recommendedName>
        <fullName evidence="3">DUF192 domain-containing protein</fullName>
    </recommendedName>
</protein>
<evidence type="ECO:0000313" key="1">
    <source>
        <dbReference type="EMBL" id="ASJ74649.1"/>
    </source>
</evidence>
<dbReference type="Proteomes" id="UP000250079">
    <property type="component" value="Chromosome"/>
</dbReference>
<organism evidence="1 2">
    <name type="scientific">Granulosicoccus antarcticus IMCC3135</name>
    <dbReference type="NCBI Taxonomy" id="1192854"/>
    <lineage>
        <taxon>Bacteria</taxon>
        <taxon>Pseudomonadati</taxon>
        <taxon>Pseudomonadota</taxon>
        <taxon>Gammaproteobacteria</taxon>
        <taxon>Chromatiales</taxon>
        <taxon>Granulosicoccaceae</taxon>
        <taxon>Granulosicoccus</taxon>
    </lineage>
</organism>
<keyword evidence="2" id="KW-1185">Reference proteome</keyword>
<dbReference type="InterPro" id="IPR003795">
    <property type="entry name" value="DUF192"/>
</dbReference>
<dbReference type="RefSeq" id="WP_088919648.1">
    <property type="nucleotide sequence ID" value="NZ_CP018632.1"/>
</dbReference>
<dbReference type="Gene3D" id="2.60.120.1140">
    <property type="entry name" value="Protein of unknown function DUF192"/>
    <property type="match status" value="1"/>
</dbReference>
<dbReference type="KEGG" id="gai:IMCC3135_22895"/>
<name>A0A2Z2NTK7_9GAMM</name>
<accession>A0A2Z2NTK7</accession>
<dbReference type="OrthoDB" id="5796728at2"/>
<evidence type="ECO:0000313" key="2">
    <source>
        <dbReference type="Proteomes" id="UP000250079"/>
    </source>
</evidence>
<dbReference type="Pfam" id="PF02643">
    <property type="entry name" value="DUF192"/>
    <property type="match status" value="1"/>
</dbReference>
<evidence type="ECO:0008006" key="3">
    <source>
        <dbReference type="Google" id="ProtNLM"/>
    </source>
</evidence>
<reference evidence="1 2" key="1">
    <citation type="submission" date="2016-12" db="EMBL/GenBank/DDBJ databases">
        <authorList>
            <person name="Song W.-J."/>
            <person name="Kurnit D.M."/>
        </authorList>
    </citation>
    <scope>NUCLEOTIDE SEQUENCE [LARGE SCALE GENOMIC DNA]</scope>
    <source>
        <strain evidence="1 2">IMCC3135</strain>
    </source>
</reference>
<gene>
    <name evidence="1" type="ORF">IMCC3135_22895</name>
</gene>
<dbReference type="EMBL" id="CP018632">
    <property type="protein sequence ID" value="ASJ74649.1"/>
    <property type="molecule type" value="Genomic_DNA"/>
</dbReference>
<dbReference type="InterPro" id="IPR038695">
    <property type="entry name" value="Saro_0823-like_sf"/>
</dbReference>
<sequence length="131" mass="14375">MMIGRYLTKWENQFLENKVILRRLSAPLLYAYDANTFVRRLRGLHGVPPLGPTDALIIRPCKAIHTFGLNKPIDVIFMDSSGIILKLATVSPRSGLSCLKGVVAVEMAAGTAVRIGLEVGQKFVPSKGLWV</sequence>
<proteinExistence type="predicted"/>